<organism evidence="1 2">
    <name type="scientific">Pangasianodon gigas</name>
    <name type="common">Mekong giant catfish</name>
    <name type="synonym">Pangasius gigas</name>
    <dbReference type="NCBI Taxonomy" id="30993"/>
    <lineage>
        <taxon>Eukaryota</taxon>
        <taxon>Metazoa</taxon>
        <taxon>Chordata</taxon>
        <taxon>Craniata</taxon>
        <taxon>Vertebrata</taxon>
        <taxon>Euteleostomi</taxon>
        <taxon>Actinopterygii</taxon>
        <taxon>Neopterygii</taxon>
        <taxon>Teleostei</taxon>
        <taxon>Ostariophysi</taxon>
        <taxon>Siluriformes</taxon>
        <taxon>Pangasiidae</taxon>
        <taxon>Pangasianodon</taxon>
    </lineage>
</organism>
<evidence type="ECO:0000313" key="1">
    <source>
        <dbReference type="EMBL" id="MCI4384513.1"/>
    </source>
</evidence>
<evidence type="ECO:0000313" key="2">
    <source>
        <dbReference type="Proteomes" id="UP000829447"/>
    </source>
</evidence>
<sequence>MLNLSFQLTKTIGLFLIDHNIDGSARFNSAESEKTNKSQRRSLSVDKTGRLGVCGSDWIVVTLMNMQRSGLLKGQLGWVCTCGGMCFILGECAFASIKVNACVVKSTKSVCFHSTKGLPNL</sequence>
<name>A0ACC5X0J6_PANGG</name>
<reference evidence="1 2" key="1">
    <citation type="journal article" date="2022" name="bioRxiv">
        <title>An ancient truncated duplication of the anti-Mullerian hormone receptor type 2 gene is a potential conserved master sex determinant in the Pangasiidae catfish family.</title>
        <authorList>
            <person name="Wen M."/>
            <person name="Pan Q."/>
            <person name="Jouanno E."/>
            <person name="Montfort J."/>
            <person name="Zahm M."/>
            <person name="Cabau C."/>
            <person name="Klopp C."/>
            <person name="Iampietro C."/>
            <person name="Roques C."/>
            <person name="Bouchez O."/>
            <person name="Castinel A."/>
            <person name="Donnadieu C."/>
            <person name="Parrinello H."/>
            <person name="Poncet C."/>
            <person name="Belmonte E."/>
            <person name="Gautier V."/>
            <person name="Avarre J.-C."/>
            <person name="Dugue R."/>
            <person name="Gustiano R."/>
            <person name="Ha T.T.T."/>
            <person name="Campet M."/>
            <person name="Sriphairoj K."/>
            <person name="Ribolli J."/>
            <person name="de Almeida F.L."/>
            <person name="Desvignes T."/>
            <person name="Postlethwait J.H."/>
            <person name="Bucao C.F."/>
            <person name="Robinson-Rechavi M."/>
            <person name="Bobe J."/>
            <person name="Herpin A."/>
            <person name="Guiguen Y."/>
        </authorList>
    </citation>
    <scope>NUCLEOTIDE SEQUENCE [LARGE SCALE GENOMIC DNA]</scope>
    <source>
        <strain evidence="1">YG-Dec2019</strain>
    </source>
</reference>
<protein>
    <submittedName>
        <fullName evidence="1">Uncharacterized protein</fullName>
    </submittedName>
</protein>
<proteinExistence type="predicted"/>
<dbReference type="Proteomes" id="UP000829447">
    <property type="component" value="Linkage Group LG12"/>
</dbReference>
<dbReference type="EMBL" id="CM040465">
    <property type="protein sequence ID" value="MCI4384513.1"/>
    <property type="molecule type" value="Genomic_DNA"/>
</dbReference>
<keyword evidence="2" id="KW-1185">Reference proteome</keyword>
<comment type="caution">
    <text evidence="1">The sequence shown here is derived from an EMBL/GenBank/DDBJ whole genome shotgun (WGS) entry which is preliminary data.</text>
</comment>
<gene>
    <name evidence="1" type="ORF">PGIGA_G00039480</name>
</gene>
<accession>A0ACC5X0J6</accession>